<reference evidence="2" key="1">
    <citation type="journal article" date="2022" name="Mol. Ecol. Resour.">
        <title>The genomes of chicory, endive, great burdock and yacon provide insights into Asteraceae palaeo-polyploidization history and plant inulin production.</title>
        <authorList>
            <person name="Fan W."/>
            <person name="Wang S."/>
            <person name="Wang H."/>
            <person name="Wang A."/>
            <person name="Jiang F."/>
            <person name="Liu H."/>
            <person name="Zhao H."/>
            <person name="Xu D."/>
            <person name="Zhang Y."/>
        </authorList>
    </citation>
    <scope>NUCLEOTIDE SEQUENCE [LARGE SCALE GENOMIC DNA]</scope>
    <source>
        <strain evidence="2">cv. Yunnan</strain>
    </source>
</reference>
<protein>
    <submittedName>
        <fullName evidence="1">Uncharacterized protein</fullName>
    </submittedName>
</protein>
<organism evidence="1 2">
    <name type="scientific">Smallanthus sonchifolius</name>
    <dbReference type="NCBI Taxonomy" id="185202"/>
    <lineage>
        <taxon>Eukaryota</taxon>
        <taxon>Viridiplantae</taxon>
        <taxon>Streptophyta</taxon>
        <taxon>Embryophyta</taxon>
        <taxon>Tracheophyta</taxon>
        <taxon>Spermatophyta</taxon>
        <taxon>Magnoliopsida</taxon>
        <taxon>eudicotyledons</taxon>
        <taxon>Gunneridae</taxon>
        <taxon>Pentapetalae</taxon>
        <taxon>asterids</taxon>
        <taxon>campanulids</taxon>
        <taxon>Asterales</taxon>
        <taxon>Asteraceae</taxon>
        <taxon>Asteroideae</taxon>
        <taxon>Heliantheae alliance</taxon>
        <taxon>Millerieae</taxon>
        <taxon>Smallanthus</taxon>
    </lineage>
</organism>
<accession>A0ACB9K1Y0</accession>
<gene>
    <name evidence="1" type="ORF">L1987_00255</name>
</gene>
<name>A0ACB9K1Y0_9ASTR</name>
<evidence type="ECO:0000313" key="1">
    <source>
        <dbReference type="EMBL" id="KAI3826210.1"/>
    </source>
</evidence>
<keyword evidence="2" id="KW-1185">Reference proteome</keyword>
<dbReference type="EMBL" id="CM042018">
    <property type="protein sequence ID" value="KAI3826210.1"/>
    <property type="molecule type" value="Genomic_DNA"/>
</dbReference>
<comment type="caution">
    <text evidence="1">The sequence shown here is derived from an EMBL/GenBank/DDBJ whole genome shotgun (WGS) entry which is preliminary data.</text>
</comment>
<proteinExistence type="predicted"/>
<reference evidence="1 2" key="2">
    <citation type="journal article" date="2022" name="Mol. Ecol. Resour.">
        <title>The genomes of chicory, endive, great burdock and yacon provide insights into Asteraceae paleo-polyploidization history and plant inulin production.</title>
        <authorList>
            <person name="Fan W."/>
            <person name="Wang S."/>
            <person name="Wang H."/>
            <person name="Wang A."/>
            <person name="Jiang F."/>
            <person name="Liu H."/>
            <person name="Zhao H."/>
            <person name="Xu D."/>
            <person name="Zhang Y."/>
        </authorList>
    </citation>
    <scope>NUCLEOTIDE SEQUENCE [LARGE SCALE GENOMIC DNA]</scope>
    <source>
        <strain evidence="2">cv. Yunnan</strain>
        <tissue evidence="1">Leaves</tissue>
    </source>
</reference>
<sequence length="639" mass="69947">MTSNGGRDEKFQKLSDVKDEFEGDVNVGVGNGSGSLRNDGWQIGKIDGNVKVGGDPLVPDQRLQSQGSLSHWDMFLHVRSIKVLLVENDDSTRHIVTALLRNCNYEVIEAANGFQAWKILEDLSNHIDIVLTEVIMPSLSGIGLLCKIMSHQTRKNIPVIMMSSHDSMGLVFKCLSKGAADFLLKPIRKNELKNLWQHVWRRCHSSSGSGSESATNAQNSVNSKRSDSMIGDGIGRSRDGSDDGSGTQSSWRKQAVELDSSQAGSPCNQTTGHPDSTCGVVIHYAQISTKKDFQNQEIQEDKVEKTNGFVIAGSNNPQDFDPTKNMRGDDIDEMYGPRVANGEYEALKEPTHITVTNTKVIDDSRETVTELSLKRPREVKEVKNGHNILRHSELSAFTRYNTTTNATRNGITSSGFQLDNKSESVKKESTRDAHSDGFLIYQGFNEQAAYAKSGDIPPSDSLDPPRVHHVYHHHHGHHYNNIEPTETPANHVDLGLKILAASAPHCGSSNVLDAAVVGNTENCSLNRSGSGSKHGSNVQNGSITGVNLEGKDGESGGGLTGKSGCGGGGSGREIRIDQHKSAQREAALIKFREKRKDRCFKKKIRYQNRKQLAEQRPRVRGQFVKQTGRESSSNAAEDG</sequence>
<dbReference type="Proteomes" id="UP001056120">
    <property type="component" value="Linkage Group LG01"/>
</dbReference>
<evidence type="ECO:0000313" key="2">
    <source>
        <dbReference type="Proteomes" id="UP001056120"/>
    </source>
</evidence>